<dbReference type="Pfam" id="PF00249">
    <property type="entry name" value="Myb_DNA-binding"/>
    <property type="match status" value="1"/>
</dbReference>
<feature type="compositionally biased region" description="Basic and acidic residues" evidence="5">
    <location>
        <begin position="16"/>
        <end position="31"/>
    </location>
</feature>
<dbReference type="SUPFAM" id="SSF46689">
    <property type="entry name" value="Homeodomain-like"/>
    <property type="match status" value="1"/>
</dbReference>
<gene>
    <name evidence="7" type="ORF">CKAN_00311200</name>
</gene>
<accession>A0A443N8A2</accession>
<dbReference type="NCBIfam" id="TIGR01557">
    <property type="entry name" value="myb_SHAQKYF"/>
    <property type="match status" value="1"/>
</dbReference>
<protein>
    <submittedName>
        <fullName evidence="7">Transcription factor PCL1-like protein</fullName>
    </submittedName>
</protein>
<keyword evidence="3" id="KW-0804">Transcription</keyword>
<dbReference type="PROSITE" id="PS51294">
    <property type="entry name" value="HTH_MYB"/>
    <property type="match status" value="1"/>
</dbReference>
<dbReference type="Proteomes" id="UP000283530">
    <property type="component" value="Unassembled WGS sequence"/>
</dbReference>
<dbReference type="GO" id="GO:0003700">
    <property type="term" value="F:DNA-binding transcription factor activity"/>
    <property type="evidence" value="ECO:0007669"/>
    <property type="project" value="InterPro"/>
</dbReference>
<keyword evidence="8" id="KW-1185">Reference proteome</keyword>
<feature type="compositionally biased region" description="Acidic residues" evidence="5">
    <location>
        <begin position="32"/>
        <end position="41"/>
    </location>
</feature>
<evidence type="ECO:0000259" key="6">
    <source>
        <dbReference type="PROSITE" id="PS51294"/>
    </source>
</evidence>
<feature type="region of interest" description="Disordered" evidence="5">
    <location>
        <begin position="81"/>
        <end position="128"/>
    </location>
</feature>
<dbReference type="OrthoDB" id="60033at2759"/>
<proteinExistence type="predicted"/>
<dbReference type="AlphaFoldDB" id="A0A443N8A2"/>
<dbReference type="InterPro" id="IPR017930">
    <property type="entry name" value="Myb_dom"/>
</dbReference>
<dbReference type="Gene3D" id="1.10.10.60">
    <property type="entry name" value="Homeodomain-like"/>
    <property type="match status" value="1"/>
</dbReference>
<dbReference type="PANTHER" id="PTHR31442">
    <property type="entry name" value="HOMEODOMAIN-LIKE SUPERFAMILY PROTEIN-RELATED"/>
    <property type="match status" value="1"/>
</dbReference>
<organism evidence="7 8">
    <name type="scientific">Cinnamomum micranthum f. kanehirae</name>
    <dbReference type="NCBI Taxonomy" id="337451"/>
    <lineage>
        <taxon>Eukaryota</taxon>
        <taxon>Viridiplantae</taxon>
        <taxon>Streptophyta</taxon>
        <taxon>Embryophyta</taxon>
        <taxon>Tracheophyta</taxon>
        <taxon>Spermatophyta</taxon>
        <taxon>Magnoliopsida</taxon>
        <taxon>Magnoliidae</taxon>
        <taxon>Laurales</taxon>
        <taxon>Lauraceae</taxon>
        <taxon>Cinnamomum</taxon>
    </lineage>
</organism>
<dbReference type="STRING" id="337451.A0A443N8A2"/>
<dbReference type="EMBL" id="QPKB01000001">
    <property type="protein sequence ID" value="RWR74769.1"/>
    <property type="molecule type" value="Genomic_DNA"/>
</dbReference>
<name>A0A443N8A2_9MAGN</name>
<dbReference type="GO" id="GO:0005634">
    <property type="term" value="C:nucleus"/>
    <property type="evidence" value="ECO:0007669"/>
    <property type="project" value="UniProtKB-SubCell"/>
</dbReference>
<evidence type="ECO:0000313" key="8">
    <source>
        <dbReference type="Proteomes" id="UP000283530"/>
    </source>
</evidence>
<feature type="compositionally biased region" description="Basic and acidic residues" evidence="5">
    <location>
        <begin position="42"/>
        <end position="54"/>
    </location>
</feature>
<evidence type="ECO:0000256" key="3">
    <source>
        <dbReference type="ARBA" id="ARBA00023163"/>
    </source>
</evidence>
<evidence type="ECO:0000256" key="2">
    <source>
        <dbReference type="ARBA" id="ARBA00023015"/>
    </source>
</evidence>
<sequence length="339" mass="36741">MLFLQSHHQPFQYQTHTEEQEKKQKEGKEKEKEEEEQEMREEEDHVKWFSRWEDQLPSPEELTPLTTSLITRDLALAFDITQNRSPPPPSSNPPPPPPPSSHPNSSEFVDSAELGSGAGSDEPARTLKRPRLVWTPQLHKRFVDAVAHLGIKNAVPKTIMQLMSVDGLTRENVASHLQKYRLYLKRMQGLSSGGGAGGGGISAADAAADHLFASAPVPHHFLHRGGGGGPPPAPAGGVGGEHFLPFVPVAALQHHHQQMAAAVAAAHQQQQFQRQLGHFGSPPGGQFDHGFLARQQPAMHRIVGAAMPVSAPTGPAYIEDLESGGGGRKVLTLFPTAED</sequence>
<comment type="subcellular location">
    <subcellularLocation>
        <location evidence="1">Nucleus</location>
    </subcellularLocation>
</comment>
<keyword evidence="4" id="KW-0539">Nucleus</keyword>
<comment type="caution">
    <text evidence="7">The sequence shown here is derived from an EMBL/GenBank/DDBJ whole genome shotgun (WGS) entry which is preliminary data.</text>
</comment>
<dbReference type="InterPro" id="IPR006447">
    <property type="entry name" value="Myb_dom_plants"/>
</dbReference>
<dbReference type="PANTHER" id="PTHR31442:SF29">
    <property type="entry name" value="HOMEODOMAIN-LIKE SUPERFAMILY PROTEIN"/>
    <property type="match status" value="1"/>
</dbReference>
<dbReference type="InterPro" id="IPR044841">
    <property type="entry name" value="LUX/BOA-like"/>
</dbReference>
<evidence type="ECO:0000313" key="7">
    <source>
        <dbReference type="EMBL" id="RWR74769.1"/>
    </source>
</evidence>
<feature type="domain" description="HTH myb-type" evidence="6">
    <location>
        <begin position="134"/>
        <end position="185"/>
    </location>
</feature>
<dbReference type="InterPro" id="IPR009057">
    <property type="entry name" value="Homeodomain-like_sf"/>
</dbReference>
<reference evidence="7 8" key="1">
    <citation type="journal article" date="2019" name="Nat. Plants">
        <title>Stout camphor tree genome fills gaps in understanding of flowering plant genome evolution.</title>
        <authorList>
            <person name="Chaw S.M."/>
            <person name="Liu Y.C."/>
            <person name="Wu Y.W."/>
            <person name="Wang H.Y."/>
            <person name="Lin C.I."/>
            <person name="Wu C.S."/>
            <person name="Ke H.M."/>
            <person name="Chang L.Y."/>
            <person name="Hsu C.Y."/>
            <person name="Yang H.T."/>
            <person name="Sudianto E."/>
            <person name="Hsu M.H."/>
            <person name="Wu K.P."/>
            <person name="Wang L.N."/>
            <person name="Leebens-Mack J.H."/>
            <person name="Tsai I.J."/>
        </authorList>
    </citation>
    <scope>NUCLEOTIDE SEQUENCE [LARGE SCALE GENOMIC DNA]</scope>
    <source>
        <strain evidence="8">cv. Chaw 1501</strain>
        <tissue evidence="7">Young leaves</tissue>
    </source>
</reference>
<evidence type="ECO:0000256" key="4">
    <source>
        <dbReference type="ARBA" id="ARBA00023242"/>
    </source>
</evidence>
<evidence type="ECO:0000256" key="5">
    <source>
        <dbReference type="SAM" id="MobiDB-lite"/>
    </source>
</evidence>
<feature type="compositionally biased region" description="Pro residues" evidence="5">
    <location>
        <begin position="85"/>
        <end position="101"/>
    </location>
</feature>
<feature type="compositionally biased region" description="Polar residues" evidence="5">
    <location>
        <begin position="1"/>
        <end position="15"/>
    </location>
</feature>
<dbReference type="GO" id="GO:0003677">
    <property type="term" value="F:DNA binding"/>
    <property type="evidence" value="ECO:0007669"/>
    <property type="project" value="InterPro"/>
</dbReference>
<keyword evidence="2" id="KW-0805">Transcription regulation</keyword>
<dbReference type="FunFam" id="1.10.10.60:FF:000007">
    <property type="entry name" value="Two-component response regulator"/>
    <property type="match status" value="1"/>
</dbReference>
<dbReference type="InterPro" id="IPR001005">
    <property type="entry name" value="SANT/Myb"/>
</dbReference>
<feature type="region of interest" description="Disordered" evidence="5">
    <location>
        <begin position="1"/>
        <end position="68"/>
    </location>
</feature>
<evidence type="ECO:0000256" key="1">
    <source>
        <dbReference type="ARBA" id="ARBA00004123"/>
    </source>
</evidence>